<dbReference type="AlphaFoldDB" id="G8TMV4"/>
<proteinExistence type="predicted"/>
<dbReference type="EMBL" id="CP003178">
    <property type="protein sequence ID" value="AEV96616.1"/>
    <property type="molecule type" value="Genomic_DNA"/>
</dbReference>
<dbReference type="KEGG" id="nko:Niako_0216"/>
<name>G8TMV4_NIAKG</name>
<evidence type="ECO:0000313" key="1">
    <source>
        <dbReference type="EMBL" id="AEV96616.1"/>
    </source>
</evidence>
<sequence>MYHFFLLGDSYSLSRLSLIINVFWENGPFRKAIN</sequence>
<reference evidence="1 2" key="1">
    <citation type="submission" date="2011-12" db="EMBL/GenBank/DDBJ databases">
        <title>The complete genome of Niastella koreensis GR20-10.</title>
        <authorList>
            <consortium name="US DOE Joint Genome Institute (JGI-PGF)"/>
            <person name="Lucas S."/>
            <person name="Han J."/>
            <person name="Lapidus A."/>
            <person name="Bruce D."/>
            <person name="Goodwin L."/>
            <person name="Pitluck S."/>
            <person name="Peters L."/>
            <person name="Kyrpides N."/>
            <person name="Mavromatis K."/>
            <person name="Ivanova N."/>
            <person name="Mikhailova N."/>
            <person name="Davenport K."/>
            <person name="Saunders E."/>
            <person name="Detter J.C."/>
            <person name="Tapia R."/>
            <person name="Han C."/>
            <person name="Land M."/>
            <person name="Hauser L."/>
            <person name="Markowitz V."/>
            <person name="Cheng J.-F."/>
            <person name="Hugenholtz P."/>
            <person name="Woyke T."/>
            <person name="Wu D."/>
            <person name="Tindall B."/>
            <person name="Pomrenke H."/>
            <person name="Brambilla E."/>
            <person name="Klenk H.-P."/>
            <person name="Eisen J.A."/>
        </authorList>
    </citation>
    <scope>NUCLEOTIDE SEQUENCE [LARGE SCALE GENOMIC DNA]</scope>
    <source>
        <strain evidence="2">DSM 17620 / KACC 11465 / NBRC 106392 / GR20-10</strain>
    </source>
</reference>
<dbReference type="HOGENOM" id="CLU_3374807_0_0_10"/>
<organism evidence="1 2">
    <name type="scientific">Niastella koreensis (strain DSM 17620 / KACC 11465 / NBRC 106392 / GR20-10)</name>
    <dbReference type="NCBI Taxonomy" id="700598"/>
    <lineage>
        <taxon>Bacteria</taxon>
        <taxon>Pseudomonadati</taxon>
        <taxon>Bacteroidota</taxon>
        <taxon>Chitinophagia</taxon>
        <taxon>Chitinophagales</taxon>
        <taxon>Chitinophagaceae</taxon>
        <taxon>Niastella</taxon>
    </lineage>
</organism>
<accession>G8TMV4</accession>
<protein>
    <submittedName>
        <fullName evidence="1">Uncharacterized protein</fullName>
    </submittedName>
</protein>
<evidence type="ECO:0000313" key="2">
    <source>
        <dbReference type="Proteomes" id="UP000005438"/>
    </source>
</evidence>
<dbReference type="Proteomes" id="UP000005438">
    <property type="component" value="Chromosome"/>
</dbReference>
<gene>
    <name evidence="1" type="ordered locus">Niako_0216</name>
</gene>